<evidence type="ECO:0000313" key="3">
    <source>
        <dbReference type="EMBL" id="KAG7626159.1"/>
    </source>
</evidence>
<feature type="domain" description="MATH" evidence="2">
    <location>
        <begin position="18"/>
        <end position="138"/>
    </location>
</feature>
<keyword evidence="1" id="KW-0812">Transmembrane</keyword>
<dbReference type="CDD" id="cd00121">
    <property type="entry name" value="MATH"/>
    <property type="match status" value="4"/>
</dbReference>
<dbReference type="PANTHER" id="PTHR46162">
    <property type="entry name" value="TRAF-LIKE FAMILY PROTEIN"/>
    <property type="match status" value="1"/>
</dbReference>
<keyword evidence="1" id="KW-1133">Transmembrane helix</keyword>
<dbReference type="Proteomes" id="UP000694240">
    <property type="component" value="Chromosome 3"/>
</dbReference>
<dbReference type="Pfam" id="PF22486">
    <property type="entry name" value="MATH_2"/>
    <property type="match status" value="4"/>
</dbReference>
<sequence>MGSTVLDANPSTLREHPPSSYSIKFENIAELDDGKYESSLFAAGGYNWRLVIYPKGNAKDEGSGFISMYVEIDSTNLLSSPLTGVFAYLVFFVYNKKTDKYFTIKGLYISNIFHIYIDLLLVCFPFSIHSLLVFFTHRQFMHDVIDSELKRFNAFRTGDQCEFGVDVLVAPSLTKWEVVSFNQKILDPKFSWSLKKFKELKEELYNSDKFLVGGRQWFLKVHPKGVKARDNSLSIYVYLSESETLNAEEKIYTRVHLRVLDPFGSIHQAGQCNFWRTNTNKNQGYGWPTFASLDKVREKYLDNEGSLNIEIEFAVVSSTKYSPILILSSLASGSMMCSSVSSTTLRSWRERTPNSYSLKLQNISQVEKSTLFSDGKYQSRLFSSGGYNWRMIIYPKGNRKDDGSGFISMYVEIDSTSLLTTPTTEVFADLRFFVFNKKENKYYTIQHVESKLFNAFRTIWGLAQVLPVDTFTDPKNGYIFEGDQCEFGVDVIVAAPPTNWEIHTLHEALSQPKFFWTVKNFSELNNNVYTSGNFSMRERKWVLKLYPKGDVKGDRKWLSLYLYLDQSETLKESEKIFVQAQLRVLDPRGSNHVTHKISSWYTSSNTAWGYRKFVSLAEIPKAYLDKDTLKVQIDVEVVSEAEFSPSMI</sequence>
<keyword evidence="1" id="KW-0472">Membrane</keyword>
<feature type="domain" description="MATH" evidence="2">
    <location>
        <begin position="187"/>
        <end position="313"/>
    </location>
</feature>
<dbReference type="Gene3D" id="2.60.210.10">
    <property type="entry name" value="Apoptosis, Tumor Necrosis Factor Receptor Associated Protein 2, Chain A"/>
    <property type="match status" value="4"/>
</dbReference>
<dbReference type="EMBL" id="JAEFBK010000003">
    <property type="protein sequence ID" value="KAG7626159.1"/>
    <property type="molecule type" value="Genomic_DNA"/>
</dbReference>
<feature type="transmembrane region" description="Helical" evidence="1">
    <location>
        <begin position="115"/>
        <end position="135"/>
    </location>
</feature>
<dbReference type="SUPFAM" id="SSF49599">
    <property type="entry name" value="TRAF domain-like"/>
    <property type="match status" value="4"/>
</dbReference>
<protein>
    <submittedName>
        <fullName evidence="3">MATH/TRAF domain</fullName>
    </submittedName>
</protein>
<feature type="domain" description="MATH" evidence="2">
    <location>
        <begin position="511"/>
        <end position="635"/>
    </location>
</feature>
<accession>A0A8T2ERV7</accession>
<feature type="transmembrane region" description="Helical" evidence="1">
    <location>
        <begin position="77"/>
        <end position="94"/>
    </location>
</feature>
<evidence type="ECO:0000259" key="2">
    <source>
        <dbReference type="PROSITE" id="PS50144"/>
    </source>
</evidence>
<name>A0A8T2ERV7_9BRAS</name>
<dbReference type="PROSITE" id="PS50144">
    <property type="entry name" value="MATH"/>
    <property type="match status" value="4"/>
</dbReference>
<organism evidence="3 4">
    <name type="scientific">Arabidopsis thaliana x Arabidopsis arenosa</name>
    <dbReference type="NCBI Taxonomy" id="1240361"/>
    <lineage>
        <taxon>Eukaryota</taxon>
        <taxon>Viridiplantae</taxon>
        <taxon>Streptophyta</taxon>
        <taxon>Embryophyta</taxon>
        <taxon>Tracheophyta</taxon>
        <taxon>Spermatophyta</taxon>
        <taxon>Magnoliopsida</taxon>
        <taxon>eudicotyledons</taxon>
        <taxon>Gunneridae</taxon>
        <taxon>Pentapetalae</taxon>
        <taxon>rosids</taxon>
        <taxon>malvids</taxon>
        <taxon>Brassicales</taxon>
        <taxon>Brassicaceae</taxon>
        <taxon>Camelineae</taxon>
        <taxon>Arabidopsis</taxon>
    </lineage>
</organism>
<evidence type="ECO:0000256" key="1">
    <source>
        <dbReference type="SAM" id="Phobius"/>
    </source>
</evidence>
<reference evidence="3 4" key="1">
    <citation type="submission" date="2020-12" db="EMBL/GenBank/DDBJ databases">
        <title>Concerted genomic and epigenomic changes stabilize Arabidopsis allopolyploids.</title>
        <authorList>
            <person name="Chen Z."/>
        </authorList>
    </citation>
    <scope>NUCLEOTIDE SEQUENCE [LARGE SCALE GENOMIC DNA]</scope>
    <source>
        <strain evidence="3">Allo738</strain>
        <tissue evidence="3">Leaf</tissue>
    </source>
</reference>
<proteinExistence type="predicted"/>
<feature type="domain" description="MATH" evidence="2">
    <location>
        <begin position="353"/>
        <end position="491"/>
    </location>
</feature>
<gene>
    <name evidence="3" type="ORF">ISN45_At03g023260</name>
</gene>
<dbReference type="InterPro" id="IPR008974">
    <property type="entry name" value="TRAF-like"/>
</dbReference>
<dbReference type="FunFam" id="2.60.210.10:FF:000013">
    <property type="entry name" value="TRAF-like family protein"/>
    <property type="match status" value="1"/>
</dbReference>
<dbReference type="InterPro" id="IPR002083">
    <property type="entry name" value="MATH/TRAF_dom"/>
</dbReference>
<dbReference type="AlphaFoldDB" id="A0A8T2ERV7"/>
<dbReference type="SMART" id="SM00061">
    <property type="entry name" value="MATH"/>
    <property type="match status" value="4"/>
</dbReference>
<evidence type="ECO:0000313" key="4">
    <source>
        <dbReference type="Proteomes" id="UP000694240"/>
    </source>
</evidence>
<comment type="caution">
    <text evidence="3">The sequence shown here is derived from an EMBL/GenBank/DDBJ whole genome shotgun (WGS) entry which is preliminary data.</text>
</comment>
<dbReference type="PANTHER" id="PTHR46162:SF47">
    <property type="entry name" value="TRAF-LIKE FAMILY PROTEIN-RELATED"/>
    <property type="match status" value="1"/>
</dbReference>
<keyword evidence="4" id="KW-1185">Reference proteome</keyword>